<dbReference type="OMA" id="GHFCASS"/>
<dbReference type="Proteomes" id="UP000017836">
    <property type="component" value="Unassembled WGS sequence"/>
</dbReference>
<accession>W1PGC5</accession>
<evidence type="ECO:0000313" key="2">
    <source>
        <dbReference type="EMBL" id="ERN06150.1"/>
    </source>
</evidence>
<evidence type="ECO:0008006" key="4">
    <source>
        <dbReference type="Google" id="ProtNLM"/>
    </source>
</evidence>
<dbReference type="InterPro" id="IPR011256">
    <property type="entry name" value="Reg_factor_effector_dom_sf"/>
</dbReference>
<dbReference type="AlphaFoldDB" id="W1PGC5"/>
<sequence>MTAPVLVDIVPSSSPLCNSTFAVKFYVPKKHQKKPPVSSQVEPEQWPGNQYVAARRFGGFMNDSNVAMEALALKESLEKSPWASRTSLKRRKGSSEFTVAGYDSPYEYDNRVNEVMIFLNDY</sequence>
<dbReference type="HOGENOM" id="CLU_068699_2_2_1"/>
<dbReference type="Pfam" id="PF04832">
    <property type="entry name" value="SOUL"/>
    <property type="match status" value="1"/>
</dbReference>
<dbReference type="EMBL" id="KI393908">
    <property type="protein sequence ID" value="ERN06150.1"/>
    <property type="molecule type" value="Genomic_DNA"/>
</dbReference>
<protein>
    <recommendedName>
        <fullName evidence="4">SOUL heme-binding protein</fullName>
    </recommendedName>
</protein>
<organism evidence="2 3">
    <name type="scientific">Amborella trichopoda</name>
    <dbReference type="NCBI Taxonomy" id="13333"/>
    <lineage>
        <taxon>Eukaryota</taxon>
        <taxon>Viridiplantae</taxon>
        <taxon>Streptophyta</taxon>
        <taxon>Embryophyta</taxon>
        <taxon>Tracheophyta</taxon>
        <taxon>Spermatophyta</taxon>
        <taxon>Magnoliopsida</taxon>
        <taxon>Amborellales</taxon>
        <taxon>Amborellaceae</taxon>
        <taxon>Amborella</taxon>
    </lineage>
</organism>
<comment type="similarity">
    <text evidence="1">Belongs to the HEBP family.</text>
</comment>
<gene>
    <name evidence="2" type="ORF">AMTR_s00016p00102330</name>
</gene>
<dbReference type="InterPro" id="IPR006917">
    <property type="entry name" value="SOUL_heme-bd"/>
</dbReference>
<dbReference type="SUPFAM" id="SSF55136">
    <property type="entry name" value="Probable bacterial effector-binding domain"/>
    <property type="match status" value="1"/>
</dbReference>
<proteinExistence type="inferred from homology"/>
<evidence type="ECO:0000256" key="1">
    <source>
        <dbReference type="ARBA" id="ARBA00009817"/>
    </source>
</evidence>
<evidence type="ECO:0000313" key="3">
    <source>
        <dbReference type="Proteomes" id="UP000017836"/>
    </source>
</evidence>
<dbReference type="Gene3D" id="3.20.80.10">
    <property type="entry name" value="Regulatory factor, effector binding domain"/>
    <property type="match status" value="1"/>
</dbReference>
<dbReference type="PANTHER" id="PTHR11220:SF59">
    <property type="entry name" value="HEME-BINDING PROTEIN 2-LIKE"/>
    <property type="match status" value="1"/>
</dbReference>
<name>W1PGC5_AMBTC</name>
<dbReference type="Gramene" id="ERN06150">
    <property type="protein sequence ID" value="ERN06150"/>
    <property type="gene ID" value="AMTR_s00016p00102330"/>
</dbReference>
<keyword evidence="3" id="KW-1185">Reference proteome</keyword>
<dbReference type="eggNOG" id="ENOG502RZYR">
    <property type="taxonomic scope" value="Eukaryota"/>
</dbReference>
<reference evidence="3" key="1">
    <citation type="journal article" date="2013" name="Science">
        <title>The Amborella genome and the evolution of flowering plants.</title>
        <authorList>
            <consortium name="Amborella Genome Project"/>
        </authorList>
    </citation>
    <scope>NUCLEOTIDE SEQUENCE [LARGE SCALE GENOMIC DNA]</scope>
</reference>
<dbReference type="PANTHER" id="PTHR11220">
    <property type="entry name" value="HEME-BINDING PROTEIN-RELATED"/>
    <property type="match status" value="1"/>
</dbReference>